<dbReference type="InterPro" id="IPR008042">
    <property type="entry name" value="Retrotrans_Pao"/>
</dbReference>
<evidence type="ECO:0000313" key="3">
    <source>
        <dbReference type="EMBL" id="GFQ88590.1"/>
    </source>
</evidence>
<reference evidence="3" key="1">
    <citation type="submission" date="2020-07" db="EMBL/GenBank/DDBJ databases">
        <title>Multicomponent nature underlies the extraordinary mechanical properties of spider dragline silk.</title>
        <authorList>
            <person name="Kono N."/>
            <person name="Nakamura H."/>
            <person name="Mori M."/>
            <person name="Yoshida Y."/>
            <person name="Ohtoshi R."/>
            <person name="Malay A.D."/>
            <person name="Moran D.A.P."/>
            <person name="Tomita M."/>
            <person name="Numata K."/>
            <person name="Arakawa K."/>
        </authorList>
    </citation>
    <scope>NUCLEOTIDE SEQUENCE</scope>
</reference>
<sequence length="1047" mass="119224">MSETEKAQVAQIRIARGRVKASMTRLESSFDELNTKNEISIRLSRLDGLFKEFERLDSTLSLEESELEEFEERYFNLSAKFNDKLDELNVLNLSETQNSVASSITSNSNVSNFRLPKLSIPQFSGNFKDWINFKDLFVSTVHSQISLPNIEKFQYLKGLLTNEPASLIKHIPLSNDSYEEAWQKLLDRYDNKKQIVQSLIKIFLDQKPIFEANSLNLRKLLDTSDECLRGLNALGEQASSKDCWLIYLLLQKIDPESKRLWAVKSSEEEFPNMKVFLDFLNVRCSSLELMSNDESECKPPIRKGNEPPQGTSGESGNREASRVEGQIGGQGIYPGASVNKFLDVKDLDYLKSITLSDEDFMRPKECDIILGSDCFFEILRSGKIVGSKNEPIAQRTMFGWVVAGKLNVKNKEPNELYSHFLSTEIPIYFFRASAPYLTTRCLFQVGLELERDNPTVSSLIKESFYIDDLMAGATSSEEAITSIKTLSQVLEARGFHLRKWRSNSPDVLSRISSNWVGNTSNLEIHPDECSKALGLTWNSVKDTFIFNLKVNFPDNITKRSFLSQSARLFDPLGFLTPCTVYIKIFYQQLWLLKLDWDSPLPDALATKWKTFRKEFEQICSIHIPRWIHTVSQQVTLHGFCDASELAYASVIYAVQPQADGNTKVTLLVAKSRVAPLKPVSIPRLELNGALLLARLYATCKNIFKEYDVHLYAWTDSQVVLSWLSSHPRNWKPYIANRTSEILDLVPADSWRYVPTKMNPADIASRGLSPKELPRCGLWWEGPQWLSCGMDSWPKQPKRDDQTSLVTRERKRTAFSFPVSVNCDFIDSLFLKFSSFYKIIDIFAFCFRYITNCKARVGKMKSNLDFKGKCHVPPLTTYERRQASNKIFSYIQNLFFKEEINCLKANKPVANKSILSALCPFIDKNGLVRVGGRLRNSTLQYSAKHPIILPNQHEICNLIVNMYRATTSKQLMGDLPAHRVTPSRPFSACGVDYAGPINVLRYRGPLRKHSASSSHTIFVSLKGATEASFLWRMRVGTCCTTNVAFLRP</sequence>
<accession>A0A8X6J2G3</accession>
<dbReference type="EMBL" id="BMAO01033310">
    <property type="protein sequence ID" value="GFQ88590.1"/>
    <property type="molecule type" value="Genomic_DNA"/>
</dbReference>
<dbReference type="Proteomes" id="UP000887116">
    <property type="component" value="Unassembled WGS sequence"/>
</dbReference>
<keyword evidence="4" id="KW-1185">Reference proteome</keyword>
<evidence type="ECO:0000256" key="1">
    <source>
        <dbReference type="SAM" id="Coils"/>
    </source>
</evidence>
<dbReference type="Pfam" id="PF05380">
    <property type="entry name" value="Peptidase_A17"/>
    <property type="match status" value="1"/>
</dbReference>
<keyword evidence="1" id="KW-0175">Coiled coil</keyword>
<dbReference type="AlphaFoldDB" id="A0A8X6J2G3"/>
<organism evidence="3 4">
    <name type="scientific">Trichonephila clavata</name>
    <name type="common">Joro spider</name>
    <name type="synonym">Nephila clavata</name>
    <dbReference type="NCBI Taxonomy" id="2740835"/>
    <lineage>
        <taxon>Eukaryota</taxon>
        <taxon>Metazoa</taxon>
        <taxon>Ecdysozoa</taxon>
        <taxon>Arthropoda</taxon>
        <taxon>Chelicerata</taxon>
        <taxon>Arachnida</taxon>
        <taxon>Araneae</taxon>
        <taxon>Araneomorphae</taxon>
        <taxon>Entelegynae</taxon>
        <taxon>Araneoidea</taxon>
        <taxon>Nephilidae</taxon>
        <taxon>Trichonephila</taxon>
    </lineage>
</organism>
<dbReference type="SUPFAM" id="SSF56672">
    <property type="entry name" value="DNA/RNA polymerases"/>
    <property type="match status" value="1"/>
</dbReference>
<dbReference type="GO" id="GO:0071897">
    <property type="term" value="P:DNA biosynthetic process"/>
    <property type="evidence" value="ECO:0007669"/>
    <property type="project" value="UniProtKB-ARBA"/>
</dbReference>
<name>A0A8X6J2G3_TRICU</name>
<dbReference type="OrthoDB" id="6436735at2759"/>
<feature type="coiled-coil region" evidence="1">
    <location>
        <begin position="53"/>
        <end position="80"/>
    </location>
</feature>
<dbReference type="InterPro" id="IPR005312">
    <property type="entry name" value="DUF1759"/>
</dbReference>
<dbReference type="PANTHER" id="PTHR47331">
    <property type="entry name" value="PHD-TYPE DOMAIN-CONTAINING PROTEIN"/>
    <property type="match status" value="1"/>
</dbReference>
<proteinExistence type="predicted"/>
<feature type="compositionally biased region" description="Basic and acidic residues" evidence="2">
    <location>
        <begin position="295"/>
        <end position="305"/>
    </location>
</feature>
<evidence type="ECO:0000256" key="2">
    <source>
        <dbReference type="SAM" id="MobiDB-lite"/>
    </source>
</evidence>
<comment type="caution">
    <text evidence="3">The sequence shown here is derived from an EMBL/GenBank/DDBJ whole genome shotgun (WGS) entry which is preliminary data.</text>
</comment>
<dbReference type="Pfam" id="PF03564">
    <property type="entry name" value="DUF1759"/>
    <property type="match status" value="1"/>
</dbReference>
<gene>
    <name evidence="3" type="primary">AVEN_242173_1</name>
    <name evidence="3" type="ORF">TNCT_359041</name>
</gene>
<evidence type="ECO:0000313" key="4">
    <source>
        <dbReference type="Proteomes" id="UP000887116"/>
    </source>
</evidence>
<dbReference type="InterPro" id="IPR043502">
    <property type="entry name" value="DNA/RNA_pol_sf"/>
</dbReference>
<feature type="region of interest" description="Disordered" evidence="2">
    <location>
        <begin position="294"/>
        <end position="321"/>
    </location>
</feature>
<protein>
    <submittedName>
        <fullName evidence="3">DUF1758 domain-containing protein</fullName>
    </submittedName>
</protein>